<protein>
    <recommendedName>
        <fullName evidence="2">NTP pyrophosphohydrolase MazG putative catalytic core domain-containing protein</fullName>
    </recommendedName>
</protein>
<evidence type="ECO:0000313" key="1">
    <source>
        <dbReference type="EMBL" id="KKM77602.1"/>
    </source>
</evidence>
<sequence>MTKVRARKSLAQFTRYMEVRLRENDYKKGWRDMSREELLTRLLEEIIELATARTDEDRTKECCDVANFAMMIFDNIINDW</sequence>
<name>A0A0F9N830_9ZZZZ</name>
<dbReference type="SUPFAM" id="SSF101386">
    <property type="entry name" value="all-alpha NTP pyrophosphatases"/>
    <property type="match status" value="1"/>
</dbReference>
<dbReference type="AlphaFoldDB" id="A0A0F9N830"/>
<gene>
    <name evidence="1" type="ORF">LCGC14_1368420</name>
</gene>
<reference evidence="1" key="1">
    <citation type="journal article" date="2015" name="Nature">
        <title>Complex archaea that bridge the gap between prokaryotes and eukaryotes.</title>
        <authorList>
            <person name="Spang A."/>
            <person name="Saw J.H."/>
            <person name="Jorgensen S.L."/>
            <person name="Zaremba-Niedzwiedzka K."/>
            <person name="Martijn J."/>
            <person name="Lind A.E."/>
            <person name="van Eijk R."/>
            <person name="Schleper C."/>
            <person name="Guy L."/>
            <person name="Ettema T.J."/>
        </authorList>
    </citation>
    <scope>NUCLEOTIDE SEQUENCE</scope>
</reference>
<organism evidence="1">
    <name type="scientific">marine sediment metagenome</name>
    <dbReference type="NCBI Taxonomy" id="412755"/>
    <lineage>
        <taxon>unclassified sequences</taxon>
        <taxon>metagenomes</taxon>
        <taxon>ecological metagenomes</taxon>
    </lineage>
</organism>
<dbReference type="EMBL" id="LAZR01008618">
    <property type="protein sequence ID" value="KKM77602.1"/>
    <property type="molecule type" value="Genomic_DNA"/>
</dbReference>
<comment type="caution">
    <text evidence="1">The sequence shown here is derived from an EMBL/GenBank/DDBJ whole genome shotgun (WGS) entry which is preliminary data.</text>
</comment>
<accession>A0A0F9N830</accession>
<evidence type="ECO:0008006" key="2">
    <source>
        <dbReference type="Google" id="ProtNLM"/>
    </source>
</evidence>
<proteinExistence type="predicted"/>